<dbReference type="Pfam" id="PF07683">
    <property type="entry name" value="CobW_C"/>
    <property type="match status" value="1"/>
</dbReference>
<dbReference type="InterPro" id="IPR003495">
    <property type="entry name" value="CobW/HypB/UreG_nucleotide-bd"/>
</dbReference>
<feature type="region of interest" description="Disordered" evidence="7">
    <location>
        <begin position="239"/>
        <end position="258"/>
    </location>
</feature>
<evidence type="ECO:0000259" key="8">
    <source>
        <dbReference type="SMART" id="SM00833"/>
    </source>
</evidence>
<keyword evidence="1" id="KW-0547">Nucleotide-binding</keyword>
<name>A0A7U9C6Z4_9GAMM</name>
<dbReference type="InterPro" id="IPR051316">
    <property type="entry name" value="Zinc-reg_GTPase_activator"/>
</dbReference>
<feature type="domain" description="CobW C-terminal" evidence="8">
    <location>
        <begin position="263"/>
        <end position="356"/>
    </location>
</feature>
<evidence type="ECO:0000256" key="2">
    <source>
        <dbReference type="ARBA" id="ARBA00022801"/>
    </source>
</evidence>
<sequence>MVMQEAPLIPVNLLTGFLGSGKTTLLNRWVHQTSMHNTLVVINEFGAIGLDHQLITHSDEQAVIEMSSGCLCCTLRGDLSRTLQQAMEDLEAQGKPLPARVVIETTGLAEPTSLLQLLMTDHWLAHRFKLDSVVCCVDAANGLATLDAHPESQQQIAVADKLLITKTDLASEEGVSQLANRLAKLNPAAEQWQVINGELSADLLVGAGLHGGDTQGFQVEQWLKAGSYAVHQADTHSGAFSAPLNRSPLNTHQPSDSPHSDGINAFCFSVNELIEPDALQGWLDVLMSLMGDKMLRIKAIVHLTDRETPLALHGVQHIFHPPAPLPVNSVGDRVSRFVFITQNVAPDTVAELYNFFHSSKEVTQ</sequence>
<dbReference type="Gene3D" id="3.40.50.300">
    <property type="entry name" value="P-loop containing nucleotide triphosphate hydrolases"/>
    <property type="match status" value="1"/>
</dbReference>
<evidence type="ECO:0000256" key="3">
    <source>
        <dbReference type="ARBA" id="ARBA00023186"/>
    </source>
</evidence>
<feature type="compositionally biased region" description="Polar residues" evidence="7">
    <location>
        <begin position="247"/>
        <end position="257"/>
    </location>
</feature>
<evidence type="ECO:0000256" key="6">
    <source>
        <dbReference type="ARBA" id="ARBA00049117"/>
    </source>
</evidence>
<comment type="catalytic activity">
    <reaction evidence="6">
        <text>GTP + H2O = GDP + phosphate + H(+)</text>
        <dbReference type="Rhea" id="RHEA:19669"/>
        <dbReference type="ChEBI" id="CHEBI:15377"/>
        <dbReference type="ChEBI" id="CHEBI:15378"/>
        <dbReference type="ChEBI" id="CHEBI:37565"/>
        <dbReference type="ChEBI" id="CHEBI:43474"/>
        <dbReference type="ChEBI" id="CHEBI:58189"/>
    </reaction>
    <physiologicalReaction direction="left-to-right" evidence="6">
        <dbReference type="Rhea" id="RHEA:19670"/>
    </physiologicalReaction>
</comment>
<accession>A0A7U9C6Z4</accession>
<gene>
    <name evidence="9" type="ORF">KUC_1546</name>
</gene>
<dbReference type="PANTHER" id="PTHR13748:SF62">
    <property type="entry name" value="COBW DOMAIN-CONTAINING PROTEIN"/>
    <property type="match status" value="1"/>
</dbReference>
<dbReference type="Pfam" id="PF02492">
    <property type="entry name" value="cobW"/>
    <property type="match status" value="1"/>
</dbReference>
<comment type="function">
    <text evidence="5">Zinc chaperone that directly transfers zinc cofactor to target proteins, thereby activating them. Zinc is transferred from the CXCC motif in the GTPase domain to the zinc binding site in target proteins in a process requiring GTP hydrolysis.</text>
</comment>
<dbReference type="Proteomes" id="UP000005756">
    <property type="component" value="Unassembled WGS sequence"/>
</dbReference>
<evidence type="ECO:0000256" key="7">
    <source>
        <dbReference type="SAM" id="MobiDB-lite"/>
    </source>
</evidence>
<evidence type="ECO:0000256" key="1">
    <source>
        <dbReference type="ARBA" id="ARBA00022741"/>
    </source>
</evidence>
<dbReference type="SUPFAM" id="SSF52540">
    <property type="entry name" value="P-loop containing nucleoside triphosphate hydrolases"/>
    <property type="match status" value="1"/>
</dbReference>
<evidence type="ECO:0000313" key="9">
    <source>
        <dbReference type="EMBL" id="EHJ94587.1"/>
    </source>
</evidence>
<keyword evidence="3" id="KW-0143">Chaperone</keyword>
<dbReference type="InterPro" id="IPR011629">
    <property type="entry name" value="CobW-like_C"/>
</dbReference>
<dbReference type="CDD" id="cd03112">
    <property type="entry name" value="CobW-like"/>
    <property type="match status" value="1"/>
</dbReference>
<dbReference type="GO" id="GO:0016787">
    <property type="term" value="F:hydrolase activity"/>
    <property type="evidence" value="ECO:0007669"/>
    <property type="project" value="UniProtKB-KW"/>
</dbReference>
<dbReference type="PANTHER" id="PTHR13748">
    <property type="entry name" value="COBW-RELATED"/>
    <property type="match status" value="1"/>
</dbReference>
<dbReference type="Gene3D" id="3.30.1220.10">
    <property type="entry name" value="CobW-like, C-terminal domain"/>
    <property type="match status" value="1"/>
</dbReference>
<protein>
    <recommendedName>
        <fullName evidence="8">CobW C-terminal domain-containing protein</fullName>
    </recommendedName>
</protein>
<comment type="similarity">
    <text evidence="4">Belongs to the SIMIBI class G3E GTPase family. ZNG1 subfamily.</text>
</comment>
<evidence type="ECO:0000256" key="4">
    <source>
        <dbReference type="ARBA" id="ARBA00034320"/>
    </source>
</evidence>
<dbReference type="GO" id="GO:0005737">
    <property type="term" value="C:cytoplasm"/>
    <property type="evidence" value="ECO:0007669"/>
    <property type="project" value="TreeGrafter"/>
</dbReference>
<proteinExistence type="inferred from homology"/>
<dbReference type="InterPro" id="IPR036627">
    <property type="entry name" value="CobW-likC_sf"/>
</dbReference>
<dbReference type="SUPFAM" id="SSF90002">
    <property type="entry name" value="Hypothetical protein YjiA, C-terminal domain"/>
    <property type="match status" value="1"/>
</dbReference>
<dbReference type="InterPro" id="IPR027417">
    <property type="entry name" value="P-loop_NTPase"/>
</dbReference>
<dbReference type="AlphaFoldDB" id="A0A7U9C6Z4"/>
<dbReference type="SMART" id="SM00833">
    <property type="entry name" value="CobW_C"/>
    <property type="match status" value="1"/>
</dbReference>
<organism evidence="9 10">
    <name type="scientific">Vreelandella boliviensis LC1</name>
    <dbReference type="NCBI Taxonomy" id="1072583"/>
    <lineage>
        <taxon>Bacteria</taxon>
        <taxon>Pseudomonadati</taxon>
        <taxon>Pseudomonadota</taxon>
        <taxon>Gammaproteobacteria</taxon>
        <taxon>Oceanospirillales</taxon>
        <taxon>Halomonadaceae</taxon>
        <taxon>Vreelandella</taxon>
    </lineage>
</organism>
<evidence type="ECO:0000313" key="10">
    <source>
        <dbReference type="Proteomes" id="UP000005756"/>
    </source>
</evidence>
<evidence type="ECO:0000256" key="5">
    <source>
        <dbReference type="ARBA" id="ARBA00045658"/>
    </source>
</evidence>
<dbReference type="GO" id="GO:0000166">
    <property type="term" value="F:nucleotide binding"/>
    <property type="evidence" value="ECO:0007669"/>
    <property type="project" value="UniProtKB-KW"/>
</dbReference>
<dbReference type="EMBL" id="JH393257">
    <property type="protein sequence ID" value="EHJ94587.1"/>
    <property type="molecule type" value="Genomic_DNA"/>
</dbReference>
<reference evidence="9 10" key="1">
    <citation type="submission" date="2011-10" db="EMBL/GenBank/DDBJ databases">
        <authorList>
            <person name="Quillaguamn J."/>
            <person name="Guzmn D."/>
            <person name="Balderrama-Subieta A."/>
            <person name="Cardona-Ortuo C."/>
            <person name="Guevara-Martnez M."/>
            <person name="Callisaya-Quispe N."/>
        </authorList>
    </citation>
    <scope>NUCLEOTIDE SEQUENCE [LARGE SCALE GENOMIC DNA]</scope>
    <source>
        <strain evidence="9 10">LC1</strain>
    </source>
</reference>
<keyword evidence="2" id="KW-0378">Hydrolase</keyword>